<dbReference type="SUPFAM" id="SSF48403">
    <property type="entry name" value="Ankyrin repeat"/>
    <property type="match status" value="1"/>
</dbReference>
<evidence type="ECO:0000313" key="2">
    <source>
        <dbReference type="Proteomes" id="UP000030745"/>
    </source>
</evidence>
<name>A0A067CGC5_SAPPC</name>
<proteinExistence type="predicted"/>
<organism evidence="1 2">
    <name type="scientific">Saprolegnia parasitica (strain CBS 223.65)</name>
    <dbReference type="NCBI Taxonomy" id="695850"/>
    <lineage>
        <taxon>Eukaryota</taxon>
        <taxon>Sar</taxon>
        <taxon>Stramenopiles</taxon>
        <taxon>Oomycota</taxon>
        <taxon>Saprolegniomycetes</taxon>
        <taxon>Saprolegniales</taxon>
        <taxon>Saprolegniaceae</taxon>
        <taxon>Saprolegnia</taxon>
    </lineage>
</organism>
<dbReference type="InterPro" id="IPR036770">
    <property type="entry name" value="Ankyrin_rpt-contain_sf"/>
</dbReference>
<dbReference type="InterPro" id="IPR052050">
    <property type="entry name" value="SecEffector_AnkRepeat"/>
</dbReference>
<dbReference type="GeneID" id="24127911"/>
<accession>A0A067CGC5</accession>
<protein>
    <submittedName>
        <fullName evidence="1">Uncharacterized protein</fullName>
    </submittedName>
</protein>
<dbReference type="InterPro" id="IPR002110">
    <property type="entry name" value="Ankyrin_rpt"/>
</dbReference>
<dbReference type="EMBL" id="KK583205">
    <property type="protein sequence ID" value="KDO29563.1"/>
    <property type="molecule type" value="Genomic_DNA"/>
</dbReference>
<dbReference type="Proteomes" id="UP000030745">
    <property type="component" value="Unassembled WGS sequence"/>
</dbReference>
<dbReference type="OrthoDB" id="10459411at2759"/>
<keyword evidence="2" id="KW-1185">Reference proteome</keyword>
<dbReference type="AlphaFoldDB" id="A0A067CGC5"/>
<dbReference type="Pfam" id="PF13637">
    <property type="entry name" value="Ank_4"/>
    <property type="match status" value="1"/>
</dbReference>
<evidence type="ECO:0000313" key="1">
    <source>
        <dbReference type="EMBL" id="KDO29563.1"/>
    </source>
</evidence>
<dbReference type="VEuPathDB" id="FungiDB:SPRG_05519"/>
<dbReference type="KEGG" id="spar:SPRG_05519"/>
<dbReference type="PANTHER" id="PTHR46586">
    <property type="entry name" value="ANKYRIN REPEAT-CONTAINING PROTEIN"/>
    <property type="match status" value="1"/>
</dbReference>
<sequence>MTSFADVFRPSLQAAALMAEYQDGLFEDVRAYMADFRRHAREHTETKPQGYEVTIYPSRLHDGPAFGLNCSDLLLGKLAVSRQVCEAPVHFAARQGDLAIIMRFLACRPTWLCLDTIACALAHNQVEIGTFLLQHRSIMHPRPLWSPRRGPAPPQATSAALIEARIAATLEARIAAHDRPELLKLLATIKPDADWPIALAGAMQVRATTAMQYLYDTYGDDAVDECTLNEACAAGLLAFAQQLHEKGHACTMLAMDRAAMNGHLDVVRFLHEHRREGCSRTAMVQAATNGHTDVALYLLTHFPAAESAKFMSVARGRDLLQCLHRRSKRRCSVRALATAAIHGDAKALKWILTEYPLYGSVLTARGDGFQCLLAAACGEKGNLDIVVRLSTHVSPPLPPTNNFVAAATREIKRVLDSDMLSPVHMAMAHGHLEILDYLETRQSVTWSRVIPGHVQARICAHIRAPFIWSYLRNRGVVLDGSWATAACGYSRHWAWAESIVATASSPMGMQWLMHAALRHDRDVVATLCQFKSRLYPPTAEDIVDCAYLPDVVRYLYATYPTSFTANVLETAVSRGVANTWLVRFLLGHGVRRVRDAFPQTIRHQDAAGFARLWPFCKSGDGVDDLLYLATLAYGVVDRPNRVLADLWLETFTATFELCETPTFLTLRFARFASENPSAAAFLKDLRDEGLRPFNWLVPRLLRKDVAAYLQHILTTWEQYVLQENPKNPPQPSSFRTPIRWRRLRRPVW</sequence>
<gene>
    <name evidence="1" type="ORF">SPRG_05519</name>
</gene>
<dbReference type="Gene3D" id="1.25.40.20">
    <property type="entry name" value="Ankyrin repeat-containing domain"/>
    <property type="match status" value="2"/>
</dbReference>
<reference evidence="1 2" key="1">
    <citation type="journal article" date="2013" name="PLoS Genet.">
        <title>Distinctive expansion of potential virulence genes in the genome of the oomycete fish pathogen Saprolegnia parasitica.</title>
        <authorList>
            <person name="Jiang R.H."/>
            <person name="de Bruijn I."/>
            <person name="Haas B.J."/>
            <person name="Belmonte R."/>
            <person name="Lobach L."/>
            <person name="Christie J."/>
            <person name="van den Ackerveken G."/>
            <person name="Bottin A."/>
            <person name="Bulone V."/>
            <person name="Diaz-Moreno S.M."/>
            <person name="Dumas B."/>
            <person name="Fan L."/>
            <person name="Gaulin E."/>
            <person name="Govers F."/>
            <person name="Grenville-Briggs L.J."/>
            <person name="Horner N.R."/>
            <person name="Levin J.Z."/>
            <person name="Mammella M."/>
            <person name="Meijer H.J."/>
            <person name="Morris P."/>
            <person name="Nusbaum C."/>
            <person name="Oome S."/>
            <person name="Phillips A.J."/>
            <person name="van Rooyen D."/>
            <person name="Rzeszutek E."/>
            <person name="Saraiva M."/>
            <person name="Secombes C.J."/>
            <person name="Seidl M.F."/>
            <person name="Snel B."/>
            <person name="Stassen J.H."/>
            <person name="Sykes S."/>
            <person name="Tripathy S."/>
            <person name="van den Berg H."/>
            <person name="Vega-Arreguin J.C."/>
            <person name="Wawra S."/>
            <person name="Young S.K."/>
            <person name="Zeng Q."/>
            <person name="Dieguez-Uribeondo J."/>
            <person name="Russ C."/>
            <person name="Tyler B.M."/>
            <person name="van West P."/>
        </authorList>
    </citation>
    <scope>NUCLEOTIDE SEQUENCE [LARGE SCALE GENOMIC DNA]</scope>
    <source>
        <strain evidence="1 2">CBS 223.65</strain>
    </source>
</reference>
<dbReference type="RefSeq" id="XP_012199628.1">
    <property type="nucleotide sequence ID" value="XM_012344238.1"/>
</dbReference>
<dbReference type="PANTHER" id="PTHR46586:SF3">
    <property type="entry name" value="ANKYRIN REPEAT-CONTAINING PROTEIN"/>
    <property type="match status" value="1"/>
</dbReference>